<dbReference type="InterPro" id="IPR005302">
    <property type="entry name" value="MoCF_Sase_C"/>
</dbReference>
<dbReference type="Pfam" id="PF03473">
    <property type="entry name" value="MOSC"/>
    <property type="match status" value="1"/>
</dbReference>
<feature type="domain" description="MOSC" evidence="2">
    <location>
        <begin position="29"/>
        <end position="170"/>
    </location>
</feature>
<accession>A0ABN2P9Q6</accession>
<dbReference type="InterPro" id="IPR011037">
    <property type="entry name" value="Pyrv_Knase-like_insert_dom_sf"/>
</dbReference>
<dbReference type="Gene3D" id="2.40.33.20">
    <property type="entry name" value="PK beta-barrel domain-like"/>
    <property type="match status" value="1"/>
</dbReference>
<dbReference type="RefSeq" id="WP_344261670.1">
    <property type="nucleotide sequence ID" value="NZ_BAAAMJ010000026.1"/>
</dbReference>
<protein>
    <submittedName>
        <fullName evidence="3">MOSC domain-containing protein</fullName>
    </submittedName>
</protein>
<dbReference type="PROSITE" id="PS51340">
    <property type="entry name" value="MOSC"/>
    <property type="match status" value="1"/>
</dbReference>
<dbReference type="SUPFAM" id="SSF50800">
    <property type="entry name" value="PK beta-barrel domain-like"/>
    <property type="match status" value="1"/>
</dbReference>
<dbReference type="EMBL" id="BAAAMJ010000026">
    <property type="protein sequence ID" value="GAA1915127.1"/>
    <property type="molecule type" value="Genomic_DNA"/>
</dbReference>
<evidence type="ECO:0000259" key="2">
    <source>
        <dbReference type="PROSITE" id="PS51340"/>
    </source>
</evidence>
<evidence type="ECO:0000313" key="4">
    <source>
        <dbReference type="Proteomes" id="UP001501303"/>
    </source>
</evidence>
<name>A0ABN2P9Q6_9ACTN</name>
<reference evidence="3 4" key="1">
    <citation type="journal article" date="2019" name="Int. J. Syst. Evol. Microbiol.">
        <title>The Global Catalogue of Microorganisms (GCM) 10K type strain sequencing project: providing services to taxonomists for standard genome sequencing and annotation.</title>
        <authorList>
            <consortium name="The Broad Institute Genomics Platform"/>
            <consortium name="The Broad Institute Genome Sequencing Center for Infectious Disease"/>
            <person name="Wu L."/>
            <person name="Ma J."/>
        </authorList>
    </citation>
    <scope>NUCLEOTIDE SEQUENCE [LARGE SCALE GENOMIC DNA]</scope>
    <source>
        <strain evidence="3 4">JCM 13581</strain>
    </source>
</reference>
<dbReference type="PANTHER" id="PTHR30212:SF2">
    <property type="entry name" value="PROTEIN YIIM"/>
    <property type="match status" value="1"/>
</dbReference>
<dbReference type="PANTHER" id="PTHR30212">
    <property type="entry name" value="PROTEIN YIIM"/>
    <property type="match status" value="1"/>
</dbReference>
<proteinExistence type="predicted"/>
<feature type="region of interest" description="Disordered" evidence="1">
    <location>
        <begin position="14"/>
        <end position="43"/>
    </location>
</feature>
<dbReference type="Proteomes" id="UP001501303">
    <property type="component" value="Unassembled WGS sequence"/>
</dbReference>
<keyword evidence="4" id="KW-1185">Reference proteome</keyword>
<dbReference type="InterPro" id="IPR052353">
    <property type="entry name" value="Benzoxazolinone_Detox_Enz"/>
</dbReference>
<evidence type="ECO:0000256" key="1">
    <source>
        <dbReference type="SAM" id="MobiDB-lite"/>
    </source>
</evidence>
<sequence length="219" mass="23223">MRVLSVNLAHPFTTPHTSAEGGLTGIDKRPADGPVTVTAPASGGRSGLAGDLIGDPAFHGGPDKAVYAYAREDLDRWENELGRPLANGIFGENLTTGGIAVSDVRIGERWRIGGTLLLEATSPRIPCRTFAAWLEERHWVKRFTQAGAPGVYLRVLEPGTVRAGDLVEVVERPGHEVSVEFVFRAVTGATGLRPRVIAAGEALGAEELALARRWAAAAS</sequence>
<organism evidence="3 4">
    <name type="scientific">Streptomyces sodiiphilus</name>
    <dbReference type="NCBI Taxonomy" id="226217"/>
    <lineage>
        <taxon>Bacteria</taxon>
        <taxon>Bacillati</taxon>
        <taxon>Actinomycetota</taxon>
        <taxon>Actinomycetes</taxon>
        <taxon>Kitasatosporales</taxon>
        <taxon>Streptomycetaceae</taxon>
        <taxon>Streptomyces</taxon>
    </lineage>
</organism>
<evidence type="ECO:0000313" key="3">
    <source>
        <dbReference type="EMBL" id="GAA1915127.1"/>
    </source>
</evidence>
<comment type="caution">
    <text evidence="3">The sequence shown here is derived from an EMBL/GenBank/DDBJ whole genome shotgun (WGS) entry which is preliminary data.</text>
</comment>
<gene>
    <name evidence="3" type="ORF">GCM10009716_25700</name>
</gene>